<keyword evidence="2" id="KW-1185">Reference proteome</keyword>
<evidence type="ECO:0000313" key="2">
    <source>
        <dbReference type="Proteomes" id="UP001184833"/>
    </source>
</evidence>
<evidence type="ECO:0000313" key="1">
    <source>
        <dbReference type="EMBL" id="MDR6457102.1"/>
    </source>
</evidence>
<organism evidence="1 2">
    <name type="scientific">Chryseobacterium vietnamense</name>
    <dbReference type="NCBI Taxonomy" id="866785"/>
    <lineage>
        <taxon>Bacteria</taxon>
        <taxon>Pseudomonadati</taxon>
        <taxon>Bacteroidota</taxon>
        <taxon>Flavobacteriia</taxon>
        <taxon>Flavobacteriales</taxon>
        <taxon>Weeksellaceae</taxon>
        <taxon>Chryseobacterium group</taxon>
        <taxon>Chryseobacterium</taxon>
    </lineage>
</organism>
<reference evidence="1" key="1">
    <citation type="submission" date="2023-07" db="EMBL/GenBank/DDBJ databases">
        <title>Sorghum-associated microbial communities from plants grown in Nebraska, USA.</title>
        <authorList>
            <person name="Schachtman D."/>
        </authorList>
    </citation>
    <scope>NUCLEOTIDE SEQUENCE</scope>
    <source>
        <strain evidence="1">DS2329</strain>
    </source>
</reference>
<dbReference type="EMBL" id="JAVDQX010000001">
    <property type="protein sequence ID" value="MDR6457102.1"/>
    <property type="molecule type" value="Genomic_DNA"/>
</dbReference>
<proteinExistence type="predicted"/>
<accession>A0ACC6J2W4</accession>
<sequence length="422" mass="45395">MKKIYAVIVSVILHSQIFSQVITVSTLAGNGTEGYADGNVNSAMFNRPAGVAVDDVGNVYVADTGNYRLRKITPSGNVSTLAGDGTQGFADGSPNIVKFNGINDLIVDAFGNIYVSDFYNNRIRKVSPSGDVSTFAGNGTAGFADGDNATAQFKNPAGIAIDKEGIIYVADQNNNRIRRITGGQVTTIAGDGVAGYIDGNALSSRFDYPTDIEVVGQDLYVVDNWNNKIRKISSGQVSTISGSNYGFADGTLANAKFYNPLKLVSNKSADLFITDTMNNRIRKISGNQVSTLSGSILGFEDGTAGNAKFYNPNGITIDNQGNLYIADVGNHRIRKIMMNNVLSTKELMKNREMLIYPNPAKNEFSLQSLTNEWLLLMDISGKKIKNINLKSGKTQNVDISSLPKGVYILTDGKAKSAKIIKE</sequence>
<protein>
    <submittedName>
        <fullName evidence="1">Sugar lactone lactonase YvrE</fullName>
    </submittedName>
</protein>
<gene>
    <name evidence="1" type="ORF">J2786_000195</name>
</gene>
<name>A0ACC6J2W4_9FLAO</name>
<dbReference type="Proteomes" id="UP001184833">
    <property type="component" value="Unassembled WGS sequence"/>
</dbReference>
<comment type="caution">
    <text evidence="1">The sequence shown here is derived from an EMBL/GenBank/DDBJ whole genome shotgun (WGS) entry which is preliminary data.</text>
</comment>